<dbReference type="AlphaFoldDB" id="A0A927I1A3"/>
<protein>
    <submittedName>
        <fullName evidence="2">YegS/Rv2252/BmrU family lipid kinase</fullName>
    </submittedName>
</protein>
<dbReference type="PANTHER" id="PTHR30492">
    <property type="entry name" value="METHYLGLYOXAL SYNTHASE"/>
    <property type="match status" value="1"/>
</dbReference>
<dbReference type="InterPro" id="IPR001206">
    <property type="entry name" value="Diacylglycerol_kinase_cat_dom"/>
</dbReference>
<dbReference type="GO" id="GO:0005524">
    <property type="term" value="F:ATP binding"/>
    <property type="evidence" value="ECO:0007669"/>
    <property type="project" value="InterPro"/>
</dbReference>
<keyword evidence="2" id="KW-0808">Transferase</keyword>
<reference evidence="2" key="1">
    <citation type="submission" date="2020-09" db="EMBL/GenBank/DDBJ databases">
        <title>Bosea spartocytisi sp. nov. a root nodule endophyte of Spartocytisus supranubius in the high mountain ecosystem fo the Teide National Park (Canary Islands, Spain).</title>
        <authorList>
            <person name="Pulido-Suarez L."/>
            <person name="Peix A."/>
            <person name="Igual J.M."/>
            <person name="Socas-Perez N."/>
            <person name="Velazquez E."/>
            <person name="Flores-Felix J.D."/>
            <person name="Leon-Barrios M."/>
        </authorList>
    </citation>
    <scope>NUCLEOTIDE SEQUENCE</scope>
    <source>
        <strain evidence="2">SSUT16</strain>
    </source>
</reference>
<dbReference type="GO" id="GO:0008654">
    <property type="term" value="P:phospholipid biosynthetic process"/>
    <property type="evidence" value="ECO:0007669"/>
    <property type="project" value="InterPro"/>
</dbReference>
<keyword evidence="2" id="KW-0418">Kinase</keyword>
<gene>
    <name evidence="2" type="ORF">IED13_16780</name>
</gene>
<comment type="caution">
    <text evidence="2">The sequence shown here is derived from an EMBL/GenBank/DDBJ whole genome shotgun (WGS) entry which is preliminary data.</text>
</comment>
<dbReference type="SUPFAM" id="SSF111331">
    <property type="entry name" value="NAD kinase/diacylglycerol kinase-like"/>
    <property type="match status" value="1"/>
</dbReference>
<dbReference type="InterPro" id="IPR045540">
    <property type="entry name" value="YegS/DAGK_C"/>
</dbReference>
<sequence length="336" mass="36025">MTTSHSAQHPAFDRRVEKAALAQEIKESRRAVLVVNTRSRRGARAYSEAKRRLIEAGIILDASYPVRHSERLPEIVREEIAKGRKFIIVGGGDGTISSVVDHFAYVSVVLGVLPLGTANSFARTLGIPLDLPGAIDILVSGKVFDVDLGKINDGYFANGSSIGMPAVIGRATPHALKKWLGRGAYLLVGASKFMRYGPFRCIITINGEETSFDALDVRIANGGYQGGVLVAPDANPDDGQIVVHILTGPSKWALGKEWARVALRAPFRAADIEVLKAPELVIDTVPKQDVAVDGEVITKTPIRVSVGREALIVMVPPAFVERVDPGSEGTSQGTMT</sequence>
<name>A0A927I1A3_9HYPH</name>
<evidence type="ECO:0000313" key="3">
    <source>
        <dbReference type="Proteomes" id="UP000619295"/>
    </source>
</evidence>
<dbReference type="GO" id="GO:0016301">
    <property type="term" value="F:kinase activity"/>
    <property type="evidence" value="ECO:0007669"/>
    <property type="project" value="UniProtKB-KW"/>
</dbReference>
<proteinExistence type="predicted"/>
<dbReference type="InterPro" id="IPR005218">
    <property type="entry name" value="Diacylglycerol/lipid_kinase"/>
</dbReference>
<dbReference type="PROSITE" id="PS50146">
    <property type="entry name" value="DAGK"/>
    <property type="match status" value="1"/>
</dbReference>
<dbReference type="Pfam" id="PF00781">
    <property type="entry name" value="DAGK_cat"/>
    <property type="match status" value="1"/>
</dbReference>
<keyword evidence="3" id="KW-1185">Reference proteome</keyword>
<feature type="domain" description="DAGKc" evidence="1">
    <location>
        <begin position="26"/>
        <end position="155"/>
    </location>
</feature>
<dbReference type="GO" id="GO:0019242">
    <property type="term" value="P:methylglyoxal biosynthetic process"/>
    <property type="evidence" value="ECO:0007669"/>
    <property type="project" value="InterPro"/>
</dbReference>
<dbReference type="GO" id="GO:0005829">
    <property type="term" value="C:cytosol"/>
    <property type="evidence" value="ECO:0007669"/>
    <property type="project" value="TreeGrafter"/>
</dbReference>
<dbReference type="Gene3D" id="3.40.50.10330">
    <property type="entry name" value="Probable inorganic polyphosphate/atp-NAD kinase, domain 1"/>
    <property type="match status" value="1"/>
</dbReference>
<dbReference type="GO" id="GO:0008929">
    <property type="term" value="F:methylglyoxal synthase activity"/>
    <property type="evidence" value="ECO:0007669"/>
    <property type="project" value="InterPro"/>
</dbReference>
<dbReference type="InterPro" id="IPR016064">
    <property type="entry name" value="NAD/diacylglycerol_kinase_sf"/>
</dbReference>
<dbReference type="NCBIfam" id="TIGR00147">
    <property type="entry name" value="YegS/Rv2252/BmrU family lipid kinase"/>
    <property type="match status" value="1"/>
</dbReference>
<organism evidence="2 3">
    <name type="scientific">Bosea spartocytisi</name>
    <dbReference type="NCBI Taxonomy" id="2773451"/>
    <lineage>
        <taxon>Bacteria</taxon>
        <taxon>Pseudomonadati</taxon>
        <taxon>Pseudomonadota</taxon>
        <taxon>Alphaproteobacteria</taxon>
        <taxon>Hyphomicrobiales</taxon>
        <taxon>Boseaceae</taxon>
        <taxon>Bosea</taxon>
    </lineage>
</organism>
<evidence type="ECO:0000313" key="2">
    <source>
        <dbReference type="EMBL" id="MBD3847361.1"/>
    </source>
</evidence>
<dbReference type="SMART" id="SM00046">
    <property type="entry name" value="DAGKc"/>
    <property type="match status" value="1"/>
</dbReference>
<dbReference type="PANTHER" id="PTHR30492:SF0">
    <property type="entry name" value="METHYLGLYOXAL SYNTHASE"/>
    <property type="match status" value="1"/>
</dbReference>
<dbReference type="Pfam" id="PF19279">
    <property type="entry name" value="YegS_C"/>
    <property type="match status" value="1"/>
</dbReference>
<dbReference type="Gene3D" id="2.60.200.40">
    <property type="match status" value="1"/>
</dbReference>
<dbReference type="InterPro" id="IPR004363">
    <property type="entry name" value="Methylgl_synth"/>
</dbReference>
<dbReference type="EMBL" id="JACXWY010000010">
    <property type="protein sequence ID" value="MBD3847361.1"/>
    <property type="molecule type" value="Genomic_DNA"/>
</dbReference>
<evidence type="ECO:0000259" key="1">
    <source>
        <dbReference type="PROSITE" id="PS50146"/>
    </source>
</evidence>
<accession>A0A927I1A3</accession>
<dbReference type="RefSeq" id="WP_089172830.1">
    <property type="nucleotide sequence ID" value="NZ_JACXWY010000010.1"/>
</dbReference>
<dbReference type="InterPro" id="IPR017438">
    <property type="entry name" value="ATP-NAD_kinase_N"/>
</dbReference>
<dbReference type="Proteomes" id="UP000619295">
    <property type="component" value="Unassembled WGS sequence"/>
</dbReference>